<evidence type="ECO:0000256" key="1">
    <source>
        <dbReference type="SAM" id="Coils"/>
    </source>
</evidence>
<dbReference type="GO" id="GO:0055037">
    <property type="term" value="C:recycling endosome"/>
    <property type="evidence" value="ECO:0007669"/>
    <property type="project" value="TreeGrafter"/>
</dbReference>
<evidence type="ECO:0008006" key="4">
    <source>
        <dbReference type="Google" id="ProtNLM"/>
    </source>
</evidence>
<dbReference type="Gene3D" id="1.25.10.10">
    <property type="entry name" value="Leucine-rich Repeat Variant"/>
    <property type="match status" value="2"/>
</dbReference>
<gene>
    <name evidence="2" type="ORF">ACAOBT_LOCUS26967</name>
</gene>
<sequence length="1100" mass="124829">MSSETTVIQQSCDEEKSQLGSKNITYNEIAGKLLQDKFLLTALELHTELVEAGKEIRQLKDFFSNPGNFEFQTHDLPTHLTRSGSQVTLDSLDLTRYSEDGGGTDERVAVLEFELRKAKDTINALRNNLTVATESENNSPTKGQLNPTVGGIKPHEQRALNFLINEYLLIHGYKLTSITFADENQSQDFDDWDDVGLNIAKPPELLHLYREGLKQTGQNTNAASTQTDHDKNKEKIKTLEIKIEELKAKLHKLEHDNTELNNNNLKLQEDIKLVSNQLADISQSTIKSCMNESVGSESPERFEFIEKNMPIFRNKDSIEDNISNSSINTSEWMNVCSPTENSDSGKTDRKIEDKMKSLEINRSEDPFMKEVFERCYTSTLQNIDSDMIEDIVNETITADNFVNTVSSSLLKIIPNIILNKREDVIPLLIDVVHLNPKASERDKLLQQLFNLKKKPSEFERSMILTGLIAIAKLCGESMVENEILPQCWLQLTHKHIERRLLVAETCQALLPYVSSPIRNSLCLSMLQQMLEDKEEVVREVVIRALAVLMTFCNDDDKYFQCEQLAVNTLNDSSNSVVNTSMQILFPVLGKWALEKGHLSSSLMKKLLNKLNYYIKDTESPTKVNQSSDKILRIINVIENLLPFLLMSVATHENIMSNIEKDMAMELRPDFKNLCTYLTNPEIFYKCDVNCGMLLYEYDKYIAENPNMSWLEIDWIVDVMLPDLFNNLHHIEITQQSLLQSFINLFSHICIVFGTNFTKFKIRPLVQNKMQSLEQVISSFNQFCPSLNIIPVYFTVLTYCGDHEELITTLKKFLCALPLCGSPLDCLEITIRRLCEAGLQDIVIECLWSGIVHQRPLVRSAAASLFSSIIGICSKDFLKSKVTAALVTLASDNDILVRTATIPALGNLITDSTVKEIQDKAYMQLQTYLSDSNLKENHTFLRQLIVTLGNIVNSCSDNFRNDVILPHLVALSLYTSQMKNQTRKVDMALALLEAFTNVVFNPLNKQCKGAILPGLRYLETVILENQSLIHHCDTVVSMIKECDNRVDVATNQMPTENTSKLTQNVNQSVEEMRQRVSKIFNKPGMPKPNALPNLQGIFKKK</sequence>
<dbReference type="InterPro" id="IPR006594">
    <property type="entry name" value="LisH"/>
</dbReference>
<evidence type="ECO:0000313" key="3">
    <source>
        <dbReference type="Proteomes" id="UP001152888"/>
    </source>
</evidence>
<reference evidence="2" key="1">
    <citation type="submission" date="2022-03" db="EMBL/GenBank/DDBJ databases">
        <authorList>
            <person name="Sayadi A."/>
        </authorList>
    </citation>
    <scope>NUCLEOTIDE SEQUENCE</scope>
</reference>
<dbReference type="Proteomes" id="UP001152888">
    <property type="component" value="Unassembled WGS sequence"/>
</dbReference>
<evidence type="ECO:0000313" key="2">
    <source>
        <dbReference type="EMBL" id="CAH2002756.1"/>
    </source>
</evidence>
<dbReference type="InterPro" id="IPR040362">
    <property type="entry name" value="RELCH"/>
</dbReference>
<dbReference type="SMART" id="SM00667">
    <property type="entry name" value="LisH"/>
    <property type="match status" value="1"/>
</dbReference>
<dbReference type="GO" id="GO:0005802">
    <property type="term" value="C:trans-Golgi network"/>
    <property type="evidence" value="ECO:0007669"/>
    <property type="project" value="InterPro"/>
</dbReference>
<dbReference type="AlphaFoldDB" id="A0A9P0LXQ5"/>
<feature type="coiled-coil region" evidence="1">
    <location>
        <begin position="108"/>
        <end position="135"/>
    </location>
</feature>
<dbReference type="PROSITE" id="PS50896">
    <property type="entry name" value="LISH"/>
    <property type="match status" value="1"/>
</dbReference>
<dbReference type="InterPro" id="IPR016024">
    <property type="entry name" value="ARM-type_fold"/>
</dbReference>
<proteinExistence type="predicted"/>
<dbReference type="InterPro" id="IPR011989">
    <property type="entry name" value="ARM-like"/>
</dbReference>
<organism evidence="2 3">
    <name type="scientific">Acanthoscelides obtectus</name>
    <name type="common">Bean weevil</name>
    <name type="synonym">Bruchus obtectus</name>
    <dbReference type="NCBI Taxonomy" id="200917"/>
    <lineage>
        <taxon>Eukaryota</taxon>
        <taxon>Metazoa</taxon>
        <taxon>Ecdysozoa</taxon>
        <taxon>Arthropoda</taxon>
        <taxon>Hexapoda</taxon>
        <taxon>Insecta</taxon>
        <taxon>Pterygota</taxon>
        <taxon>Neoptera</taxon>
        <taxon>Endopterygota</taxon>
        <taxon>Coleoptera</taxon>
        <taxon>Polyphaga</taxon>
        <taxon>Cucujiformia</taxon>
        <taxon>Chrysomeloidea</taxon>
        <taxon>Chrysomelidae</taxon>
        <taxon>Bruchinae</taxon>
        <taxon>Bruchini</taxon>
        <taxon>Acanthoscelides</taxon>
    </lineage>
</organism>
<name>A0A9P0LXQ5_ACAOB</name>
<dbReference type="SUPFAM" id="SSF48371">
    <property type="entry name" value="ARM repeat"/>
    <property type="match status" value="1"/>
</dbReference>
<protein>
    <recommendedName>
        <fullName evidence="4">LisH domain-containing protein</fullName>
    </recommendedName>
</protein>
<feature type="coiled-coil region" evidence="1">
    <location>
        <begin position="229"/>
        <end position="277"/>
    </location>
</feature>
<comment type="caution">
    <text evidence="2">The sequence shown here is derived from an EMBL/GenBank/DDBJ whole genome shotgun (WGS) entry which is preliminary data.</text>
</comment>
<dbReference type="GO" id="GO:0032367">
    <property type="term" value="P:intracellular cholesterol transport"/>
    <property type="evidence" value="ECO:0007669"/>
    <property type="project" value="InterPro"/>
</dbReference>
<dbReference type="PANTHER" id="PTHR32059:SF0">
    <property type="entry name" value="RAB11-BINDING PROTEIN RELCH"/>
    <property type="match status" value="1"/>
</dbReference>
<dbReference type="EMBL" id="CAKOFQ010007510">
    <property type="protein sequence ID" value="CAH2002756.1"/>
    <property type="molecule type" value="Genomic_DNA"/>
</dbReference>
<dbReference type="PANTHER" id="PTHR32059">
    <property type="entry name" value="RAB11-BINDING PROTEIN RELCH"/>
    <property type="match status" value="1"/>
</dbReference>
<accession>A0A9P0LXQ5</accession>
<keyword evidence="1" id="KW-0175">Coiled coil</keyword>
<dbReference type="OrthoDB" id="1695393at2759"/>
<keyword evidence="3" id="KW-1185">Reference proteome</keyword>